<comment type="similarity">
    <text evidence="1">Belongs to the LysR transcriptional regulatory family.</text>
</comment>
<accession>A0A089PT86</accession>
<dbReference type="Proteomes" id="UP000029481">
    <property type="component" value="Chromosome"/>
</dbReference>
<evidence type="ECO:0000259" key="5">
    <source>
        <dbReference type="PROSITE" id="PS50931"/>
    </source>
</evidence>
<reference evidence="6 7" key="1">
    <citation type="submission" date="2014-09" db="EMBL/GenBank/DDBJ databases">
        <title>Cedecea neteri SSMD04 Genome Sequencing.</title>
        <authorList>
            <person name="Tan J.-Y."/>
        </authorList>
    </citation>
    <scope>NUCLEOTIDE SEQUENCE [LARGE SCALE GENOMIC DNA]</scope>
    <source>
        <strain evidence="6 7">SSMD04</strain>
    </source>
</reference>
<keyword evidence="4" id="KW-0804">Transcription</keyword>
<evidence type="ECO:0000256" key="3">
    <source>
        <dbReference type="ARBA" id="ARBA00023125"/>
    </source>
</evidence>
<dbReference type="PANTHER" id="PTHR30537:SF72">
    <property type="entry name" value="LYSR FAMILY TRANSCRIPTIONAL REGULATOR"/>
    <property type="match status" value="1"/>
</dbReference>
<evidence type="ECO:0000256" key="1">
    <source>
        <dbReference type="ARBA" id="ARBA00009437"/>
    </source>
</evidence>
<evidence type="ECO:0000256" key="4">
    <source>
        <dbReference type="ARBA" id="ARBA00023163"/>
    </source>
</evidence>
<feature type="domain" description="HTH lysR-type" evidence="5">
    <location>
        <begin position="1"/>
        <end position="59"/>
    </location>
</feature>
<dbReference type="SUPFAM" id="SSF46785">
    <property type="entry name" value="Winged helix' DNA-binding domain"/>
    <property type="match status" value="1"/>
</dbReference>
<dbReference type="InterPro" id="IPR005119">
    <property type="entry name" value="LysR_subst-bd"/>
</dbReference>
<dbReference type="InterPro" id="IPR058163">
    <property type="entry name" value="LysR-type_TF_proteobact-type"/>
</dbReference>
<keyword evidence="2" id="KW-0805">Transcription regulation</keyword>
<dbReference type="InterPro" id="IPR000847">
    <property type="entry name" value="LysR_HTH_N"/>
</dbReference>
<dbReference type="AlphaFoldDB" id="A0A089PT86"/>
<dbReference type="InterPro" id="IPR036390">
    <property type="entry name" value="WH_DNA-bd_sf"/>
</dbReference>
<dbReference type="EMBL" id="CP009451">
    <property type="protein sequence ID" value="AIR03557.1"/>
    <property type="molecule type" value="Genomic_DNA"/>
</dbReference>
<keyword evidence="3" id="KW-0238">DNA-binding</keyword>
<dbReference type="GO" id="GO:0003700">
    <property type="term" value="F:DNA-binding transcription factor activity"/>
    <property type="evidence" value="ECO:0007669"/>
    <property type="project" value="InterPro"/>
</dbReference>
<dbReference type="OrthoDB" id="9110639at2"/>
<dbReference type="InterPro" id="IPR036388">
    <property type="entry name" value="WH-like_DNA-bd_sf"/>
</dbReference>
<protein>
    <submittedName>
        <fullName evidence="6">LysR family transcriptional regulator</fullName>
    </submittedName>
</protein>
<sequence length="307" mass="34292">MDRLSSLTYFVRTAELGSFVRAGQALGLSASAVGKGITRLEEQLGVRLFHRTTRSLQMTSEGRVYFERCRRILQDLDEADALLSHVSETPRGRLRVSLPAASHILFEAAIIAFVRRYPDIDLDLDFIDRLVNLIDEDVDIAIRTGELPDSRLMRRALPSLQLILCASPAYLARHGVPQSPRELEGHCGIRFRYVNTGKLQAWPLRDLSELADIRTRTVFSSNNMEMVRSAIVNGLGVGAVPDFMIEPQLASGVVQPLLGEYLKAPGQFQMVWTSGKQLSSKIRVFVDFISDFVTRQRQNGVHGVAAR</sequence>
<organism evidence="6 7">
    <name type="scientific">Cedecea neteri</name>
    <dbReference type="NCBI Taxonomy" id="158822"/>
    <lineage>
        <taxon>Bacteria</taxon>
        <taxon>Pseudomonadati</taxon>
        <taxon>Pseudomonadota</taxon>
        <taxon>Gammaproteobacteria</taxon>
        <taxon>Enterobacterales</taxon>
        <taxon>Enterobacteriaceae</taxon>
        <taxon>Cedecea</taxon>
    </lineage>
</organism>
<evidence type="ECO:0000313" key="6">
    <source>
        <dbReference type="EMBL" id="AIR03557.1"/>
    </source>
</evidence>
<dbReference type="PROSITE" id="PS50931">
    <property type="entry name" value="HTH_LYSR"/>
    <property type="match status" value="1"/>
</dbReference>
<gene>
    <name evidence="6" type="ORF">JT31_02685</name>
</gene>
<dbReference type="KEGG" id="cnt:JT31_02685"/>
<dbReference type="SUPFAM" id="SSF53850">
    <property type="entry name" value="Periplasmic binding protein-like II"/>
    <property type="match status" value="1"/>
</dbReference>
<dbReference type="FunFam" id="1.10.10.10:FF:000001">
    <property type="entry name" value="LysR family transcriptional regulator"/>
    <property type="match status" value="1"/>
</dbReference>
<name>A0A089PT86_9ENTR</name>
<evidence type="ECO:0000313" key="7">
    <source>
        <dbReference type="Proteomes" id="UP000029481"/>
    </source>
</evidence>
<dbReference type="GO" id="GO:0006351">
    <property type="term" value="P:DNA-templated transcription"/>
    <property type="evidence" value="ECO:0007669"/>
    <property type="project" value="TreeGrafter"/>
</dbReference>
<dbReference type="Pfam" id="PF00126">
    <property type="entry name" value="HTH_1"/>
    <property type="match status" value="1"/>
</dbReference>
<dbReference type="Pfam" id="PF03466">
    <property type="entry name" value="LysR_substrate"/>
    <property type="match status" value="1"/>
</dbReference>
<keyword evidence="7" id="KW-1185">Reference proteome</keyword>
<dbReference type="GO" id="GO:0043565">
    <property type="term" value="F:sequence-specific DNA binding"/>
    <property type="evidence" value="ECO:0007669"/>
    <property type="project" value="TreeGrafter"/>
</dbReference>
<evidence type="ECO:0000256" key="2">
    <source>
        <dbReference type="ARBA" id="ARBA00023015"/>
    </source>
</evidence>
<dbReference type="PANTHER" id="PTHR30537">
    <property type="entry name" value="HTH-TYPE TRANSCRIPTIONAL REGULATOR"/>
    <property type="match status" value="1"/>
</dbReference>
<dbReference type="Gene3D" id="3.40.190.290">
    <property type="match status" value="1"/>
</dbReference>
<dbReference type="Gene3D" id="1.10.10.10">
    <property type="entry name" value="Winged helix-like DNA-binding domain superfamily/Winged helix DNA-binding domain"/>
    <property type="match status" value="1"/>
</dbReference>
<proteinExistence type="inferred from homology"/>